<protein>
    <submittedName>
        <fullName evidence="1">Uncharacterized protein</fullName>
    </submittedName>
</protein>
<dbReference type="AlphaFoldDB" id="A0A0G0QR43"/>
<evidence type="ECO:0000313" key="1">
    <source>
        <dbReference type="EMBL" id="KKR42924.1"/>
    </source>
</evidence>
<sequence>MSTCTRCGKQRIVTSTREEKVGNSLVVYTVTTCPDSECQKAVNKNLKSEEIKRAIMRDEQEKRALLRTSRKTQ</sequence>
<accession>A0A0G0QR43</accession>
<evidence type="ECO:0000313" key="2">
    <source>
        <dbReference type="Proteomes" id="UP000034215"/>
    </source>
</evidence>
<dbReference type="Proteomes" id="UP000034215">
    <property type="component" value="Unassembled WGS sequence"/>
</dbReference>
<comment type="caution">
    <text evidence="1">The sequence shown here is derived from an EMBL/GenBank/DDBJ whole genome shotgun (WGS) entry which is preliminary data.</text>
</comment>
<reference evidence="1 2" key="1">
    <citation type="journal article" date="2015" name="Nature">
        <title>rRNA introns, odd ribosomes, and small enigmatic genomes across a large radiation of phyla.</title>
        <authorList>
            <person name="Brown C.T."/>
            <person name="Hug L.A."/>
            <person name="Thomas B.C."/>
            <person name="Sharon I."/>
            <person name="Castelle C.J."/>
            <person name="Singh A."/>
            <person name="Wilkins M.J."/>
            <person name="Williams K.H."/>
            <person name="Banfield J.F."/>
        </authorList>
    </citation>
    <scope>NUCLEOTIDE SEQUENCE [LARGE SCALE GENOMIC DNA]</scope>
</reference>
<dbReference type="EMBL" id="LBYA01000019">
    <property type="protein sequence ID" value="KKR42924.1"/>
    <property type="molecule type" value="Genomic_DNA"/>
</dbReference>
<organism evidence="1 2">
    <name type="scientific">Candidatus Woesebacteria bacterium GW2011_GWB1_40_12</name>
    <dbReference type="NCBI Taxonomy" id="1618576"/>
    <lineage>
        <taxon>Bacteria</taxon>
        <taxon>Candidatus Woeseibacteriota</taxon>
    </lineage>
</organism>
<name>A0A0G0QR43_9BACT</name>
<gene>
    <name evidence="1" type="ORF">UT76_C0019G0006</name>
</gene>
<proteinExistence type="predicted"/>